<name>A0ACD5XSS5_AVESA</name>
<reference evidence="1" key="2">
    <citation type="submission" date="2025-09" db="UniProtKB">
        <authorList>
            <consortium name="EnsemblPlants"/>
        </authorList>
    </citation>
    <scope>IDENTIFICATION</scope>
</reference>
<proteinExistence type="predicted"/>
<accession>A0ACD5XSS5</accession>
<sequence>MATPQHRRPPPSFPLPDHLLELILARLPPEDPSCLLRASLVCKHWRDLIYDPRFLFLLLDPRRAPQMLGFLHDSDTVRRLEYVPTYPFSFSFPVPDRDFWYLLGYRHGRAVFHSTSATENSSLLVWVPFTGQRMEVPVPTEFKIERSYATVICAADGCGHRNCHEGPFLIVFVFCDPEDEELAFVTSGCVYSSETGEWGEVVSTNNISLICDAPALLVGKSLLYFLSNCGSILEYDVARHSMVTIDPPEHDPDDAMFKRMILVQAEDGGLGVVIVQPNHYEQGFAHGAGCDCLCLLSREVTEGGDTEWVRHEVIYLEDSLSDVWGSTPLDLTAFVIGFAEGASTVFVSTQECDGIFTVDLQSKRARKVYHCSWHIDRLAPILSSYTSGSTLQAPQGEHHCLMAWSSSDEADDEEGGGKKDQAQLLFDKGLMAIKNGGFVAAVDYLCNVLKLRVARYGELSPECASTYYQYGRALLKKAQKAQKAANHFSIAPKGAPYEKAGEGTTIRADTGKSENRDTEEGQNSNGEYQEDGNGDSDKDDNETARNDSDSDLDLASKMLEVARRIVKESKINTVETFRILSALTEVCIEKRKRGRL</sequence>
<evidence type="ECO:0000313" key="2">
    <source>
        <dbReference type="Proteomes" id="UP001732700"/>
    </source>
</evidence>
<protein>
    <submittedName>
        <fullName evidence="1">Uncharacterized protein</fullName>
    </submittedName>
</protein>
<dbReference type="EnsemblPlants" id="AVESA.00010b.r2.5AG0827410.2">
    <property type="protein sequence ID" value="AVESA.00010b.r2.5AG0827410.2.CDS"/>
    <property type="gene ID" value="AVESA.00010b.r2.5AG0827410"/>
</dbReference>
<organism evidence="1 2">
    <name type="scientific">Avena sativa</name>
    <name type="common">Oat</name>
    <dbReference type="NCBI Taxonomy" id="4498"/>
    <lineage>
        <taxon>Eukaryota</taxon>
        <taxon>Viridiplantae</taxon>
        <taxon>Streptophyta</taxon>
        <taxon>Embryophyta</taxon>
        <taxon>Tracheophyta</taxon>
        <taxon>Spermatophyta</taxon>
        <taxon>Magnoliopsida</taxon>
        <taxon>Liliopsida</taxon>
        <taxon>Poales</taxon>
        <taxon>Poaceae</taxon>
        <taxon>BOP clade</taxon>
        <taxon>Pooideae</taxon>
        <taxon>Poodae</taxon>
        <taxon>Poeae</taxon>
        <taxon>Poeae Chloroplast Group 1 (Aveneae type)</taxon>
        <taxon>Aveninae</taxon>
        <taxon>Avena</taxon>
    </lineage>
</organism>
<keyword evidence="2" id="KW-1185">Reference proteome</keyword>
<dbReference type="Proteomes" id="UP001732700">
    <property type="component" value="Chromosome 5A"/>
</dbReference>
<reference evidence="1" key="1">
    <citation type="submission" date="2021-05" db="EMBL/GenBank/DDBJ databases">
        <authorList>
            <person name="Scholz U."/>
            <person name="Mascher M."/>
            <person name="Fiebig A."/>
        </authorList>
    </citation>
    <scope>NUCLEOTIDE SEQUENCE [LARGE SCALE GENOMIC DNA]</scope>
</reference>
<evidence type="ECO:0000313" key="1">
    <source>
        <dbReference type="EnsemblPlants" id="AVESA.00010b.r2.5AG0827410.2.CDS"/>
    </source>
</evidence>